<dbReference type="EMBL" id="QKKF02015669">
    <property type="protein sequence ID" value="RZF41995.1"/>
    <property type="molecule type" value="Genomic_DNA"/>
</dbReference>
<proteinExistence type="predicted"/>
<dbReference type="InParanoid" id="A0A482X7U1"/>
<reference evidence="1 2" key="1">
    <citation type="journal article" date="2017" name="Gigascience">
        <title>Genome sequence of the small brown planthopper, Laodelphax striatellus.</title>
        <authorList>
            <person name="Zhu J."/>
            <person name="Jiang F."/>
            <person name="Wang X."/>
            <person name="Yang P."/>
            <person name="Bao Y."/>
            <person name="Zhao W."/>
            <person name="Wang W."/>
            <person name="Lu H."/>
            <person name="Wang Q."/>
            <person name="Cui N."/>
            <person name="Li J."/>
            <person name="Chen X."/>
            <person name="Luo L."/>
            <person name="Yu J."/>
            <person name="Kang L."/>
            <person name="Cui F."/>
        </authorList>
    </citation>
    <scope>NUCLEOTIDE SEQUENCE [LARGE SCALE GENOMIC DNA]</scope>
    <source>
        <strain evidence="1">Lst14</strain>
    </source>
</reference>
<dbReference type="InterPro" id="IPR008969">
    <property type="entry name" value="CarboxyPept-like_regulatory"/>
</dbReference>
<comment type="caution">
    <text evidence="1">The sequence shown here is derived from an EMBL/GenBank/DDBJ whole genome shotgun (WGS) entry which is preliminary data.</text>
</comment>
<evidence type="ECO:0000313" key="2">
    <source>
        <dbReference type="Proteomes" id="UP000291343"/>
    </source>
</evidence>
<sequence>MLNCIRHVKNVTDNRNDEIFHDITSVHDGDYYRLLTPGCYKITAYYKGFYPQTHEQCVEAHPFQEATVVNFELRPLPVLS</sequence>
<accession>A0A482X7U1</accession>
<dbReference type="Gene3D" id="2.60.40.1120">
    <property type="entry name" value="Carboxypeptidase-like, regulatory domain"/>
    <property type="match status" value="1"/>
</dbReference>
<dbReference type="OrthoDB" id="10249045at2759"/>
<dbReference type="CDD" id="cd11308">
    <property type="entry name" value="Peptidase_M14NE-CP-C_like"/>
    <property type="match status" value="1"/>
</dbReference>
<evidence type="ECO:0000313" key="1">
    <source>
        <dbReference type="EMBL" id="RZF41995.1"/>
    </source>
</evidence>
<dbReference type="SUPFAM" id="SSF49464">
    <property type="entry name" value="Carboxypeptidase regulatory domain-like"/>
    <property type="match status" value="1"/>
</dbReference>
<name>A0A482X7U1_LAOST</name>
<keyword evidence="2" id="KW-1185">Reference proteome</keyword>
<protein>
    <submittedName>
        <fullName evidence="1">Uncharacterized protein</fullName>
    </submittedName>
</protein>
<dbReference type="AlphaFoldDB" id="A0A482X7U1"/>
<organism evidence="1 2">
    <name type="scientific">Laodelphax striatellus</name>
    <name type="common">Small brown planthopper</name>
    <name type="synonym">Delphax striatella</name>
    <dbReference type="NCBI Taxonomy" id="195883"/>
    <lineage>
        <taxon>Eukaryota</taxon>
        <taxon>Metazoa</taxon>
        <taxon>Ecdysozoa</taxon>
        <taxon>Arthropoda</taxon>
        <taxon>Hexapoda</taxon>
        <taxon>Insecta</taxon>
        <taxon>Pterygota</taxon>
        <taxon>Neoptera</taxon>
        <taxon>Paraneoptera</taxon>
        <taxon>Hemiptera</taxon>
        <taxon>Auchenorrhyncha</taxon>
        <taxon>Fulgoroidea</taxon>
        <taxon>Delphacidae</taxon>
        <taxon>Criomorphinae</taxon>
        <taxon>Laodelphax</taxon>
    </lineage>
</organism>
<dbReference type="Proteomes" id="UP000291343">
    <property type="component" value="Unassembled WGS sequence"/>
</dbReference>
<dbReference type="SMR" id="A0A482X7U1"/>
<gene>
    <name evidence="1" type="ORF">LSTR_LSTR016103</name>
</gene>
<dbReference type="STRING" id="195883.A0A482X7U1"/>